<feature type="transmembrane region" description="Helical" evidence="5">
    <location>
        <begin position="360"/>
        <end position="379"/>
    </location>
</feature>
<feature type="transmembrane region" description="Helical" evidence="5">
    <location>
        <begin position="270"/>
        <end position="296"/>
    </location>
</feature>
<evidence type="ECO:0000313" key="8">
    <source>
        <dbReference type="Proteomes" id="UP001347796"/>
    </source>
</evidence>
<feature type="domain" description="Amino acid transporter transmembrane" evidence="6">
    <location>
        <begin position="17"/>
        <end position="76"/>
    </location>
</feature>
<dbReference type="AlphaFoldDB" id="A0AAN8IZT6"/>
<feature type="transmembrane region" description="Helical" evidence="5">
    <location>
        <begin position="385"/>
        <end position="405"/>
    </location>
</feature>
<proteinExistence type="predicted"/>
<dbReference type="Pfam" id="PF01490">
    <property type="entry name" value="Aa_trans"/>
    <property type="match status" value="2"/>
</dbReference>
<keyword evidence="3 5" id="KW-1133">Transmembrane helix</keyword>
<name>A0AAN8IZT6_PATCE</name>
<feature type="transmembrane region" description="Helical" evidence="5">
    <location>
        <begin position="140"/>
        <end position="162"/>
    </location>
</feature>
<dbReference type="GO" id="GO:0005774">
    <property type="term" value="C:vacuolar membrane"/>
    <property type="evidence" value="ECO:0007669"/>
    <property type="project" value="TreeGrafter"/>
</dbReference>
<gene>
    <name evidence="7" type="ORF">SNE40_020961</name>
</gene>
<keyword evidence="2 5" id="KW-0812">Transmembrane</keyword>
<dbReference type="Proteomes" id="UP001347796">
    <property type="component" value="Unassembled WGS sequence"/>
</dbReference>
<dbReference type="PANTHER" id="PTHR22950:SF677">
    <property type="entry name" value="AMINO ACID TRANSPORTER TRANSMEMBRANE DOMAIN-CONTAINING PROTEIN"/>
    <property type="match status" value="1"/>
</dbReference>
<feature type="transmembrane region" description="Helical" evidence="5">
    <location>
        <begin position="198"/>
        <end position="218"/>
    </location>
</feature>
<evidence type="ECO:0000256" key="1">
    <source>
        <dbReference type="ARBA" id="ARBA00004141"/>
    </source>
</evidence>
<evidence type="ECO:0000256" key="4">
    <source>
        <dbReference type="ARBA" id="ARBA00023136"/>
    </source>
</evidence>
<feature type="transmembrane region" description="Helical" evidence="5">
    <location>
        <begin position="238"/>
        <end position="258"/>
    </location>
</feature>
<feature type="domain" description="Amino acid transporter transmembrane" evidence="6">
    <location>
        <begin position="124"/>
        <end position="437"/>
    </location>
</feature>
<feature type="transmembrane region" description="Helical" evidence="5">
    <location>
        <begin position="43"/>
        <end position="65"/>
    </location>
</feature>
<feature type="transmembrane region" description="Helical" evidence="5">
    <location>
        <begin position="174"/>
        <end position="191"/>
    </location>
</feature>
<evidence type="ECO:0000256" key="5">
    <source>
        <dbReference type="SAM" id="Phobius"/>
    </source>
</evidence>
<comment type="subcellular location">
    <subcellularLocation>
        <location evidence="1">Membrane</location>
        <topology evidence="1">Multi-pass membrane protein</topology>
    </subcellularLocation>
</comment>
<evidence type="ECO:0000256" key="3">
    <source>
        <dbReference type="ARBA" id="ARBA00022989"/>
    </source>
</evidence>
<evidence type="ECO:0000259" key="6">
    <source>
        <dbReference type="Pfam" id="PF01490"/>
    </source>
</evidence>
<protein>
    <recommendedName>
        <fullName evidence="6">Amino acid transporter transmembrane domain-containing protein</fullName>
    </recommendedName>
</protein>
<dbReference type="InterPro" id="IPR013057">
    <property type="entry name" value="AA_transpt_TM"/>
</dbReference>
<comment type="caution">
    <text evidence="7">The sequence shown here is derived from an EMBL/GenBank/DDBJ whole genome shotgun (WGS) entry which is preliminary data.</text>
</comment>
<dbReference type="GO" id="GO:0015179">
    <property type="term" value="F:L-amino acid transmembrane transporter activity"/>
    <property type="evidence" value="ECO:0007669"/>
    <property type="project" value="TreeGrafter"/>
</dbReference>
<accession>A0AAN8IZT6</accession>
<dbReference type="EMBL" id="JAZGQO010000016">
    <property type="protein sequence ID" value="KAK6168424.1"/>
    <property type="molecule type" value="Genomic_DNA"/>
</dbReference>
<feature type="transmembrane region" description="Helical" evidence="5">
    <location>
        <begin position="18"/>
        <end position="37"/>
    </location>
</feature>
<feature type="transmembrane region" description="Helical" evidence="5">
    <location>
        <begin position="316"/>
        <end position="339"/>
    </location>
</feature>
<reference evidence="7 8" key="1">
    <citation type="submission" date="2024-01" db="EMBL/GenBank/DDBJ databases">
        <title>The genome of the rayed Mediterranean limpet Patella caerulea (Linnaeus, 1758).</title>
        <authorList>
            <person name="Anh-Thu Weber A."/>
            <person name="Halstead-Nussloch G."/>
        </authorList>
    </citation>
    <scope>NUCLEOTIDE SEQUENCE [LARGE SCALE GENOMIC DNA]</scope>
    <source>
        <strain evidence="7">AATW-2023a</strain>
        <tissue evidence="7">Whole specimen</tissue>
    </source>
</reference>
<dbReference type="PANTHER" id="PTHR22950">
    <property type="entry name" value="AMINO ACID TRANSPORTER"/>
    <property type="match status" value="1"/>
</dbReference>
<keyword evidence="4 5" id="KW-0472">Membrane</keyword>
<evidence type="ECO:0000313" key="7">
    <source>
        <dbReference type="EMBL" id="KAK6168424.1"/>
    </source>
</evidence>
<keyword evidence="8" id="KW-1185">Reference proteome</keyword>
<evidence type="ECO:0000256" key="2">
    <source>
        <dbReference type="ARBA" id="ARBA00022692"/>
    </source>
</evidence>
<sequence length="485" mass="53941">MTASTNSDPGGSKNQIKIFANIFISFIGAGILGLPYAFKESGILEGAFIMSAVGIISVKAMLLIIDCKYKLMGKKTDNNHKASVSLDQDGLNERGTGEEYKELLKEEEMNIRIKDPPKAVGDGLTYGDVGYHALGHAGRFLVDMAIVISQTGFCCAYLIFIAENLSDYIKGFSISNWLLILLPPLSILTLLRHLNSLALSSLMAQCSNIFAFGVVFWFDFEHLYKVKIHPKEMSLKGFPFFLAIAIYCYEGAGMILSLESSVHIEKRHKFRKIFIIAMFLATTLYITFGACGYLSFGAETNAIITLNLPKGRTIDFSMIVKSALCLALLFTYPVMMFPVMKILERYLIADADKHYWKGNVLRCCMVLLTGVVVILIPSFSNLMALIGSSCCTLLAFILPGIFHLYIFKGNISFSQKVFDYFLIFVGIVGTIVGLWDAFRRLHEGDGDEQDEDTIISTTLTSVINTTINKIHHTKQTTQHFISPKL</sequence>
<feature type="transmembrane region" description="Helical" evidence="5">
    <location>
        <begin position="417"/>
        <end position="435"/>
    </location>
</feature>
<organism evidence="7 8">
    <name type="scientific">Patella caerulea</name>
    <name type="common">Rayed Mediterranean limpet</name>
    <dbReference type="NCBI Taxonomy" id="87958"/>
    <lineage>
        <taxon>Eukaryota</taxon>
        <taxon>Metazoa</taxon>
        <taxon>Spiralia</taxon>
        <taxon>Lophotrochozoa</taxon>
        <taxon>Mollusca</taxon>
        <taxon>Gastropoda</taxon>
        <taxon>Patellogastropoda</taxon>
        <taxon>Patelloidea</taxon>
        <taxon>Patellidae</taxon>
        <taxon>Patella</taxon>
    </lineage>
</organism>